<evidence type="ECO:0000256" key="1">
    <source>
        <dbReference type="ARBA" id="ARBA00004123"/>
    </source>
</evidence>
<evidence type="ECO:0000313" key="4">
    <source>
        <dbReference type="EMBL" id="KAG0139512.1"/>
    </source>
</evidence>
<accession>A0A9P6N668</accession>
<evidence type="ECO:0008006" key="6">
    <source>
        <dbReference type="Google" id="ProtNLM"/>
    </source>
</evidence>
<sequence length="1251" mass="143559">MSSEIMSLFGNLSNPHLDQRISSGKSIINHLITSTQESNNINDHPDFQYTIKRLIRALASPTVGARLGFSVTLTEILSKFPQLSPKKIYDLLKSSTTIQSGIKPSEEKDLLLGRLFGIKAIALSGILFKPTSSSDESLSSLELWNALVKDLSYLSSKRAWLSESVGWVLICGMLENLLKQSKEQIAWKSDAINYLIQKYFINYKSWDLEKLSMGIVLQRYNDSSINWNSILSDDTLFPVKKILSNENYNGLLKLLTINDQSMNNLADQQDVLNQTTKKSLELSTQPHFIHSIIISFNSDQKFCIARFYSKVFEDYHFKQIDSTTSNHLRKSQGLIILNHLINSSKISSSSKHILLTPSTIYTLMVQLSGKDRILHKMSRSVINNILEQVKINSNEDGLAKSIVNQIKKTLLDFDQRSRTKTLETLLIFMSDKEIESWSLQLIKDLITIFQSSSNNDDLVNNQISETSIDDKLNDKILSLLCLIIHNPSIKKTNNCIQSILKVMIAFGFFGILPNNDDQIELQKKEKNKTKYNEEDEISNKTNSDFFNQCRTRFYTCLSDLFNQTITVKPRLNKSSSTKTQIQSIELNYKLKWTTESLEMILNYIKKSNRTLLLEETNTSKYNQQELIELNRLRQIGIKLIKKINQCPSSSDQINFVIKKESLIILCESILLLSFDNHDDMLESLGLLERLDSHYEPLLNPTLPTEKTSKNDPDESSIEVLIEILIHLLSWPIAFIRNIVEHVFINFIDNNNVNSLQLLIDQMIPSNSTDADLDLISDDDEMIDGTRKSEGTVEEDSSTSSDNDDEDDDESSVSSIDEAFRDEVATALANALAKDEDGDEHGSDASSDLMNDDEMLALDSNLSTLFQRRTGKAVTKAQNIQDLHLRLKLSELISKFIKFTTNPFLISKLIIPILNLIKKPIIEEDELNKKNHKILNEILNLPKKKFLINEIQYQTILKEDEWLINFKRLFNINQNIQSNNQNQIKKLSNRSVFWFIELAINFIPEMDLINSSSSKVSVEMNQLTLNFIKEFCLKKNSKVQLNFFFVFFQKFPSLNWNLKSDLLNLFMNSNTINDYRRFQILKLLFNLLKSYHQQQSSTSTQAILEFIPEVKTHLISFLKQSISSTTLQEKQIDITRLKDFLKLLKEIINLTINLNSNETIEIWKFDEISELSELSKLRNSGSINDLFKQILSKVNSNNNNNLHQNKGKGKEVIKRKFDNLNSDSVISNSIENAQVVRVQKPKKKKRHLTKSD</sequence>
<proteinExistence type="predicted"/>
<dbReference type="PANTHER" id="PTHR13213:SF2">
    <property type="entry name" value="MYB-BINDING PROTEIN 1A"/>
    <property type="match status" value="1"/>
</dbReference>
<feature type="compositionally biased region" description="Acidic residues" evidence="3">
    <location>
        <begin position="791"/>
        <end position="810"/>
    </location>
</feature>
<evidence type="ECO:0000313" key="5">
    <source>
        <dbReference type="Proteomes" id="UP000886653"/>
    </source>
</evidence>
<comment type="caution">
    <text evidence="4">The sequence shown here is derived from an EMBL/GenBank/DDBJ whole genome shotgun (WGS) entry which is preliminary data.</text>
</comment>
<dbReference type="PANTHER" id="PTHR13213">
    <property type="entry name" value="MYB-BINDING PROTEIN 1A FAMILY MEMBER"/>
    <property type="match status" value="1"/>
</dbReference>
<feature type="region of interest" description="Disordered" evidence="3">
    <location>
        <begin position="781"/>
        <end position="815"/>
    </location>
</feature>
<organism evidence="4 5">
    <name type="scientific">Cronartium quercuum f. sp. fusiforme G11</name>
    <dbReference type="NCBI Taxonomy" id="708437"/>
    <lineage>
        <taxon>Eukaryota</taxon>
        <taxon>Fungi</taxon>
        <taxon>Dikarya</taxon>
        <taxon>Basidiomycota</taxon>
        <taxon>Pucciniomycotina</taxon>
        <taxon>Pucciniomycetes</taxon>
        <taxon>Pucciniales</taxon>
        <taxon>Coleosporiaceae</taxon>
        <taxon>Cronartium</taxon>
    </lineage>
</organism>
<dbReference type="GO" id="GO:0005730">
    <property type="term" value="C:nucleolus"/>
    <property type="evidence" value="ECO:0007669"/>
    <property type="project" value="InterPro"/>
</dbReference>
<comment type="subcellular location">
    <subcellularLocation>
        <location evidence="1">Nucleus</location>
    </subcellularLocation>
</comment>
<dbReference type="EMBL" id="MU167572">
    <property type="protein sequence ID" value="KAG0139512.1"/>
    <property type="molecule type" value="Genomic_DNA"/>
</dbReference>
<dbReference type="Proteomes" id="UP000886653">
    <property type="component" value="Unassembled WGS sequence"/>
</dbReference>
<dbReference type="GO" id="GO:0006355">
    <property type="term" value="P:regulation of DNA-templated transcription"/>
    <property type="evidence" value="ECO:0007669"/>
    <property type="project" value="InterPro"/>
</dbReference>
<dbReference type="Pfam" id="PF04931">
    <property type="entry name" value="DNA_pol_phi"/>
    <property type="match status" value="1"/>
</dbReference>
<dbReference type="GO" id="GO:0000182">
    <property type="term" value="F:rDNA binding"/>
    <property type="evidence" value="ECO:0007669"/>
    <property type="project" value="TreeGrafter"/>
</dbReference>
<dbReference type="InterPro" id="IPR007015">
    <property type="entry name" value="DNA_pol_V/MYBBP1A"/>
</dbReference>
<gene>
    <name evidence="4" type="ORF">CROQUDRAFT_54620</name>
</gene>
<evidence type="ECO:0000256" key="2">
    <source>
        <dbReference type="ARBA" id="ARBA00023242"/>
    </source>
</evidence>
<keyword evidence="2" id="KW-0539">Nucleus</keyword>
<protein>
    <recommendedName>
        <fullName evidence="6">DNA polymerase V</fullName>
    </recommendedName>
</protein>
<dbReference type="AlphaFoldDB" id="A0A9P6N668"/>
<keyword evidence="5" id="KW-1185">Reference proteome</keyword>
<reference evidence="4" key="1">
    <citation type="submission" date="2013-11" db="EMBL/GenBank/DDBJ databases">
        <title>Genome sequence of the fusiform rust pathogen reveals effectors for host alternation and coevolution with pine.</title>
        <authorList>
            <consortium name="DOE Joint Genome Institute"/>
            <person name="Smith K."/>
            <person name="Pendleton A."/>
            <person name="Kubisiak T."/>
            <person name="Anderson C."/>
            <person name="Salamov A."/>
            <person name="Aerts A."/>
            <person name="Riley R."/>
            <person name="Clum A."/>
            <person name="Lindquist E."/>
            <person name="Ence D."/>
            <person name="Campbell M."/>
            <person name="Kronenberg Z."/>
            <person name="Feau N."/>
            <person name="Dhillon B."/>
            <person name="Hamelin R."/>
            <person name="Burleigh J."/>
            <person name="Smith J."/>
            <person name="Yandell M."/>
            <person name="Nelson C."/>
            <person name="Grigoriev I."/>
            <person name="Davis J."/>
        </authorList>
    </citation>
    <scope>NUCLEOTIDE SEQUENCE</scope>
    <source>
        <strain evidence="4">G11</strain>
    </source>
</reference>
<dbReference type="OrthoDB" id="342531at2759"/>
<name>A0A9P6N668_9BASI</name>
<evidence type="ECO:0000256" key="3">
    <source>
        <dbReference type="SAM" id="MobiDB-lite"/>
    </source>
</evidence>